<dbReference type="AlphaFoldDB" id="A0A0U2XNP8"/>
<accession>A0A0U2XNP8</accession>
<proteinExistence type="predicted"/>
<keyword evidence="1" id="KW-0812">Transmembrane</keyword>
<keyword evidence="1" id="KW-1133">Transmembrane helix</keyword>
<feature type="transmembrane region" description="Helical" evidence="1">
    <location>
        <begin position="76"/>
        <end position="97"/>
    </location>
</feature>
<evidence type="ECO:0000256" key="1">
    <source>
        <dbReference type="SAM" id="Phobius"/>
    </source>
</evidence>
<sequence>MTSILSLITISLGFSIILTFTPLTLGLWVLTLALATASLISSLVSSWFAYIMFLIYIGGMLVMFAYFVAIQPNQHLYITTPIFLFFITLILTPIYSIPTTTYHINYNNWWISSLFEMINISSLTLMALILFLALVSVVKITFMNRAPLRPFNYVQSYTKNTPRN</sequence>
<evidence type="ECO:0000313" key="2">
    <source>
        <dbReference type="EMBL" id="ALS46298.1"/>
    </source>
</evidence>
<protein>
    <submittedName>
        <fullName evidence="2">NADH dehydrogenase subunit 6</fullName>
    </submittedName>
</protein>
<name>A0A0U2XNP8_9ANNE</name>
<feature type="transmembrane region" description="Helical" evidence="1">
    <location>
        <begin position="12"/>
        <end position="35"/>
    </location>
</feature>
<keyword evidence="2" id="KW-0496">Mitochondrion</keyword>
<reference evidence="2" key="1">
    <citation type="journal article" date="2015" name="Genome Biol. Evol.">
        <title>The Utility of Genome Skimming for Phylogenomic Analyses as Demonstrated for Glycerid Relationships (Annelida, Glyceridae).</title>
        <authorList>
            <person name="Richter S."/>
            <person name="Schwarz F."/>
            <person name="Hering L."/>
            <person name="Boggemann M."/>
            <person name="Bleidorn C."/>
        </authorList>
    </citation>
    <scope>NUCLEOTIDE SEQUENCE</scope>
    <source>
        <strain evidence="2">FS17</strain>
        <tissue evidence="2">Body wall</tissue>
    </source>
</reference>
<organism evidence="2">
    <name type="scientific">Glycinde armigera</name>
    <dbReference type="NCBI Taxonomy" id="397552"/>
    <lineage>
        <taxon>Eukaryota</taxon>
        <taxon>Metazoa</taxon>
        <taxon>Spiralia</taxon>
        <taxon>Lophotrochozoa</taxon>
        <taxon>Annelida</taxon>
        <taxon>Polychaeta</taxon>
        <taxon>Errantia</taxon>
        <taxon>Phyllodocida</taxon>
        <taxon>Goniadidae</taxon>
        <taxon>Glycinde</taxon>
    </lineage>
</organism>
<dbReference type="EMBL" id="KT989325">
    <property type="protein sequence ID" value="ALS46298.1"/>
    <property type="molecule type" value="Genomic_DNA"/>
</dbReference>
<keyword evidence="1" id="KW-0472">Membrane</keyword>
<geneLocation type="mitochondrion" evidence="2"/>
<gene>
    <name evidence="2" type="primary">nad6</name>
</gene>
<feature type="transmembrane region" description="Helical" evidence="1">
    <location>
        <begin position="117"/>
        <end position="142"/>
    </location>
</feature>
<feature type="transmembrane region" description="Helical" evidence="1">
    <location>
        <begin position="47"/>
        <end position="69"/>
    </location>
</feature>